<protein>
    <submittedName>
        <fullName evidence="1">Uncharacterized protein</fullName>
    </submittedName>
</protein>
<dbReference type="EMBL" id="LHQR01000029">
    <property type="protein sequence ID" value="KXG51573.1"/>
    <property type="molecule type" value="Genomic_DNA"/>
</dbReference>
<gene>
    <name evidence="1" type="ORF">PGRI_089660</name>
</gene>
<accession>A0A135LRJ0</accession>
<evidence type="ECO:0000313" key="2">
    <source>
        <dbReference type="Proteomes" id="UP000070168"/>
    </source>
</evidence>
<dbReference type="Proteomes" id="UP000070168">
    <property type="component" value="Unassembled WGS sequence"/>
</dbReference>
<dbReference type="AlphaFoldDB" id="A0A135LRJ0"/>
<dbReference type="OMA" id="TILCWMA"/>
<dbReference type="OrthoDB" id="4870109at2759"/>
<organism evidence="1 2">
    <name type="scientific">Penicillium patulum</name>
    <name type="common">Penicillium griseofulvum</name>
    <dbReference type="NCBI Taxonomy" id="5078"/>
    <lineage>
        <taxon>Eukaryota</taxon>
        <taxon>Fungi</taxon>
        <taxon>Dikarya</taxon>
        <taxon>Ascomycota</taxon>
        <taxon>Pezizomycotina</taxon>
        <taxon>Eurotiomycetes</taxon>
        <taxon>Eurotiomycetidae</taxon>
        <taxon>Eurotiales</taxon>
        <taxon>Aspergillaceae</taxon>
        <taxon>Penicillium</taxon>
    </lineage>
</organism>
<name>A0A135LRJ0_PENPA</name>
<keyword evidence="2" id="KW-1185">Reference proteome</keyword>
<proteinExistence type="predicted"/>
<comment type="caution">
    <text evidence="1">The sequence shown here is derived from an EMBL/GenBank/DDBJ whole genome shotgun (WGS) entry which is preliminary data.</text>
</comment>
<dbReference type="GeneID" id="63711979"/>
<evidence type="ECO:0000313" key="1">
    <source>
        <dbReference type="EMBL" id="KXG51573.1"/>
    </source>
</evidence>
<reference evidence="1 2" key="1">
    <citation type="journal article" date="2016" name="BMC Genomics">
        <title>Genome sequencing and secondary metabolism of the postharvest pathogen Penicillium griseofulvum.</title>
        <authorList>
            <person name="Banani H."/>
            <person name="Marcet-Houben M."/>
            <person name="Ballester A.R."/>
            <person name="Abbruscato P."/>
            <person name="Gonzalez-Candelas L."/>
            <person name="Gabaldon T."/>
            <person name="Spadaro D."/>
        </authorList>
    </citation>
    <scope>NUCLEOTIDE SEQUENCE [LARGE SCALE GENOMIC DNA]</scope>
    <source>
        <strain evidence="1 2">PG3</strain>
    </source>
</reference>
<dbReference type="RefSeq" id="XP_040650109.1">
    <property type="nucleotide sequence ID" value="XM_040796679.1"/>
</dbReference>
<sequence length="285" mass="32736">MEHTTSEYEFKSPKLDKGQLYVKIYHAVTRKLLACSFPPNNERKLHITTTELNLISGGANDYGPCFTRPFPHDQMREDVNREQPWNKFNIHGANIDDSPKLRRYRRWVNASQVLIGLDHSMRYIFDDDMPEKIFDDGNHLGSVYASQNQWAILGWTNAKDLSQPHITAFVVDAQPHHLGRLRSGEVSLAYGLIAKRRIEDGYNDHRYIPITFVSASDFQVRILQIWHDKQNPEALQVRSSRIMDFTDGIQSNLDDWVTILCWMAGEPIGDTKHGTEVVRVSQSGA</sequence>